<accession>A0A5M3XP90</accession>
<proteinExistence type="predicted"/>
<reference evidence="2 3" key="1">
    <citation type="submission" date="2019-10" db="EMBL/GenBank/DDBJ databases">
        <title>Whole genome shotgun sequence of Acrocarpospora pleiomorpha NBRC 16267.</title>
        <authorList>
            <person name="Ichikawa N."/>
            <person name="Kimura A."/>
            <person name="Kitahashi Y."/>
            <person name="Komaki H."/>
            <person name="Oguchi A."/>
        </authorList>
    </citation>
    <scope>NUCLEOTIDE SEQUENCE [LARGE SCALE GENOMIC DNA]</scope>
    <source>
        <strain evidence="2 3">NBRC 16267</strain>
    </source>
</reference>
<keyword evidence="3" id="KW-1185">Reference proteome</keyword>
<protein>
    <recommendedName>
        <fullName evidence="1">DUF6571 domain-containing protein</fullName>
    </recommendedName>
</protein>
<dbReference type="EMBL" id="BLAF01000033">
    <property type="protein sequence ID" value="GES22690.1"/>
    <property type="molecule type" value="Genomic_DNA"/>
</dbReference>
<dbReference type="Proteomes" id="UP000377595">
    <property type="component" value="Unassembled WGS sequence"/>
</dbReference>
<evidence type="ECO:0000259" key="1">
    <source>
        <dbReference type="Pfam" id="PF20211"/>
    </source>
</evidence>
<feature type="domain" description="DUF6571" evidence="1">
    <location>
        <begin position="295"/>
        <end position="586"/>
    </location>
</feature>
<dbReference type="InterPro" id="IPR046701">
    <property type="entry name" value="DUF6571"/>
</dbReference>
<evidence type="ECO:0000313" key="3">
    <source>
        <dbReference type="Proteomes" id="UP000377595"/>
    </source>
</evidence>
<sequence>MEQGPPGTGPLSPDFSGIDPGLMSTFIASLASGRDVIKEEMEAIRRLLTNADLSSQGLQPVGQILDWLETELPQLRRRNQAIQASDNIRSWAPGLLSGLVPLDEKTMLSQAEARRQGKALAERFAGTQAIDWGWPGGKTNDDVLAEMAAELGAHWNDADFTASFFATLGAEGTLAIPAKLRAGMKDPDDTIDLVSRAFGTAVRFGAQVPGFAETRYEIVTGRNPGSSSQTTLFQPAKSSVADFTELSDNAGTYGPENGNQALGDLLRAGNFPAAWLSTVVSRHALSGKSTVNGTSLAGYLYALGNNPEAARTAISTATKEHGALAAALHRLNDRVKVYSTFSGQADLQEKENSRADAFGRMLAAASGVYDEKDGAHSKEAALNAFQLMTTLPTLEIREPTRIHLAEIAGAYATEIVEGANLGDANRTQPSAFGDVKTIISGLGPAFRLSPKDTYEFVKIFADSPENIKPFEEGMGNAADRLINVAAAKDGGKGIEHLNSTMRAMGYVAGLQLVAESEVQGKLDAIDQQRIKAQVFVASLALGVGGLAIPGLGGQALWLGISTITPPGLESMLTPDETRVSALTEKTRAASLAREGWMVNMLIANGFEPKVALTDARFSRPPITDGNGNLLPFAEIVKDKESVNNFDNWLIANGSGGTDKSELGEAHKWLKTAFLGGKTEIVDDFQ</sequence>
<organism evidence="2 3">
    <name type="scientific">Acrocarpospora pleiomorpha</name>
    <dbReference type="NCBI Taxonomy" id="90975"/>
    <lineage>
        <taxon>Bacteria</taxon>
        <taxon>Bacillati</taxon>
        <taxon>Actinomycetota</taxon>
        <taxon>Actinomycetes</taxon>
        <taxon>Streptosporangiales</taxon>
        <taxon>Streptosporangiaceae</taxon>
        <taxon>Acrocarpospora</taxon>
    </lineage>
</organism>
<comment type="caution">
    <text evidence="2">The sequence shown here is derived from an EMBL/GenBank/DDBJ whole genome shotgun (WGS) entry which is preliminary data.</text>
</comment>
<dbReference type="AlphaFoldDB" id="A0A5M3XP90"/>
<evidence type="ECO:0000313" key="2">
    <source>
        <dbReference type="EMBL" id="GES22690.1"/>
    </source>
</evidence>
<dbReference type="Pfam" id="PF20211">
    <property type="entry name" value="DUF6571"/>
    <property type="match status" value="1"/>
</dbReference>
<name>A0A5M3XP90_9ACTN</name>
<gene>
    <name evidence="2" type="ORF">Aple_055880</name>
</gene>